<accession>A0A1Q8QIS6</accession>
<keyword evidence="2" id="KW-1185">Reference proteome</keyword>
<organism evidence="1 2">
    <name type="scientific">Desulfosporosinus metallidurans</name>
    <dbReference type="NCBI Taxonomy" id="1888891"/>
    <lineage>
        <taxon>Bacteria</taxon>
        <taxon>Bacillati</taxon>
        <taxon>Bacillota</taxon>
        <taxon>Clostridia</taxon>
        <taxon>Eubacteriales</taxon>
        <taxon>Desulfitobacteriaceae</taxon>
        <taxon>Desulfosporosinus</taxon>
    </lineage>
</organism>
<gene>
    <name evidence="1" type="ORF">DSOL_4690</name>
</gene>
<proteinExistence type="predicted"/>
<dbReference type="EMBL" id="MLBF01000062">
    <property type="protein sequence ID" value="OLN27178.1"/>
    <property type="molecule type" value="Genomic_DNA"/>
</dbReference>
<protein>
    <submittedName>
        <fullName evidence="1">Uncharacterized protein</fullName>
    </submittedName>
</protein>
<evidence type="ECO:0000313" key="2">
    <source>
        <dbReference type="Proteomes" id="UP000186102"/>
    </source>
</evidence>
<comment type="caution">
    <text evidence="1">The sequence shown here is derived from an EMBL/GenBank/DDBJ whole genome shotgun (WGS) entry which is preliminary data.</text>
</comment>
<reference evidence="1 2" key="1">
    <citation type="submission" date="2016-09" db="EMBL/GenBank/DDBJ databases">
        <title>Complete genome of Desulfosporosinus sp. OL.</title>
        <authorList>
            <person name="Mardanov A."/>
            <person name="Beletsky A."/>
            <person name="Panova A."/>
            <person name="Karnachuk O."/>
            <person name="Ravin N."/>
        </authorList>
    </citation>
    <scope>NUCLEOTIDE SEQUENCE [LARGE SCALE GENOMIC DNA]</scope>
    <source>
        <strain evidence="1 2">OL</strain>
    </source>
</reference>
<dbReference type="Proteomes" id="UP000186102">
    <property type="component" value="Unassembled WGS sequence"/>
</dbReference>
<evidence type="ECO:0000313" key="1">
    <source>
        <dbReference type="EMBL" id="OLN27178.1"/>
    </source>
</evidence>
<sequence>MVRRFLVENICLHERSKKRSEFIHERTPPSAQENDLC</sequence>
<dbReference type="AlphaFoldDB" id="A0A1Q8QIS6"/>
<name>A0A1Q8QIS6_9FIRM</name>